<accession>A0A2N4TXN9</accession>
<gene>
    <name evidence="3" type="ORF">C0Q88_07340</name>
</gene>
<keyword evidence="1" id="KW-0175">Coiled coil</keyword>
<evidence type="ECO:0000313" key="4">
    <source>
        <dbReference type="Proteomes" id="UP000234456"/>
    </source>
</evidence>
<proteinExistence type="predicted"/>
<feature type="domain" description="Exodeoxyribonuclease X-like C-terminal" evidence="2">
    <location>
        <begin position="12"/>
        <end position="35"/>
    </location>
</feature>
<name>A0A2N4TXN9_RALPI</name>
<dbReference type="OrthoDB" id="9791657at2"/>
<dbReference type="Pfam" id="PF20600">
    <property type="entry name" value="ExoX-like_C"/>
    <property type="match status" value="1"/>
</dbReference>
<protein>
    <recommendedName>
        <fullName evidence="2">Exodeoxyribonuclease X-like C-terminal domain-containing protein</fullName>
    </recommendedName>
</protein>
<sequence length="127" mass="14522">MSDGNTLDDVLHFGKHKGAPIRQVLKVDPTYLAWLRDKTADDMRQSFFDKETNDLIDDALRKMKRSRQRIWSDNPPPHLADALKAQAEALEAAREREEEEQQALAAQAAMRAAQARDMAYAQEWGAW</sequence>
<evidence type="ECO:0000259" key="2">
    <source>
        <dbReference type="Pfam" id="PF20600"/>
    </source>
</evidence>
<comment type="caution">
    <text evidence="3">The sequence shown here is derived from an EMBL/GenBank/DDBJ whole genome shotgun (WGS) entry which is preliminary data.</text>
</comment>
<dbReference type="InterPro" id="IPR046768">
    <property type="entry name" value="ExoX-like_C"/>
</dbReference>
<feature type="coiled-coil region" evidence="1">
    <location>
        <begin position="80"/>
        <end position="116"/>
    </location>
</feature>
<dbReference type="AlphaFoldDB" id="A0A2N4TXN9"/>
<dbReference type="EMBL" id="PKQE01000001">
    <property type="protein sequence ID" value="PLC44484.1"/>
    <property type="molecule type" value="Genomic_DNA"/>
</dbReference>
<reference evidence="3 4" key="1">
    <citation type="submission" date="2017-12" db="EMBL/GenBank/DDBJ databases">
        <title>Draft genome sequence of Ralstonia pickettii 52.</title>
        <authorList>
            <person name="Zheng B."/>
        </authorList>
    </citation>
    <scope>NUCLEOTIDE SEQUENCE [LARGE SCALE GENOMIC DNA]</scope>
    <source>
        <strain evidence="3 4">52</strain>
    </source>
</reference>
<organism evidence="3 4">
    <name type="scientific">Ralstonia pickettii</name>
    <name type="common">Burkholderia pickettii</name>
    <dbReference type="NCBI Taxonomy" id="329"/>
    <lineage>
        <taxon>Bacteria</taxon>
        <taxon>Pseudomonadati</taxon>
        <taxon>Pseudomonadota</taxon>
        <taxon>Betaproteobacteria</taxon>
        <taxon>Burkholderiales</taxon>
        <taxon>Burkholderiaceae</taxon>
        <taxon>Ralstonia</taxon>
    </lineage>
</organism>
<dbReference type="Proteomes" id="UP000234456">
    <property type="component" value="Unassembled WGS sequence"/>
</dbReference>
<evidence type="ECO:0000256" key="1">
    <source>
        <dbReference type="SAM" id="Coils"/>
    </source>
</evidence>
<dbReference type="RefSeq" id="WP_102064895.1">
    <property type="nucleotide sequence ID" value="NZ_PKQE01000001.1"/>
</dbReference>
<evidence type="ECO:0000313" key="3">
    <source>
        <dbReference type="EMBL" id="PLC44484.1"/>
    </source>
</evidence>